<accession>A0A8J6H7C3</accession>
<evidence type="ECO:0000313" key="3">
    <source>
        <dbReference type="Proteomes" id="UP000719412"/>
    </source>
</evidence>
<keyword evidence="3" id="KW-1185">Reference proteome</keyword>
<feature type="region of interest" description="Disordered" evidence="1">
    <location>
        <begin position="96"/>
        <end position="139"/>
    </location>
</feature>
<comment type="caution">
    <text evidence="2">The sequence shown here is derived from an EMBL/GenBank/DDBJ whole genome shotgun (WGS) entry which is preliminary data.</text>
</comment>
<reference evidence="2" key="1">
    <citation type="journal article" date="2020" name="J Insects Food Feed">
        <title>The yellow mealworm (Tenebrio molitor) genome: a resource for the emerging insects as food and feed industry.</title>
        <authorList>
            <person name="Eriksson T."/>
            <person name="Andere A."/>
            <person name="Kelstrup H."/>
            <person name="Emery V."/>
            <person name="Picard C."/>
        </authorList>
    </citation>
    <scope>NUCLEOTIDE SEQUENCE</scope>
    <source>
        <strain evidence="2">Stoneville</strain>
        <tissue evidence="2">Whole head</tissue>
    </source>
</reference>
<evidence type="ECO:0000256" key="1">
    <source>
        <dbReference type="SAM" id="MobiDB-lite"/>
    </source>
</evidence>
<organism evidence="2 3">
    <name type="scientific">Tenebrio molitor</name>
    <name type="common">Yellow mealworm beetle</name>
    <dbReference type="NCBI Taxonomy" id="7067"/>
    <lineage>
        <taxon>Eukaryota</taxon>
        <taxon>Metazoa</taxon>
        <taxon>Ecdysozoa</taxon>
        <taxon>Arthropoda</taxon>
        <taxon>Hexapoda</taxon>
        <taxon>Insecta</taxon>
        <taxon>Pterygota</taxon>
        <taxon>Neoptera</taxon>
        <taxon>Endopterygota</taxon>
        <taxon>Coleoptera</taxon>
        <taxon>Polyphaga</taxon>
        <taxon>Cucujiformia</taxon>
        <taxon>Tenebrionidae</taxon>
        <taxon>Tenebrio</taxon>
    </lineage>
</organism>
<feature type="compositionally biased region" description="Basic residues" evidence="1">
    <location>
        <begin position="115"/>
        <end position="127"/>
    </location>
</feature>
<name>A0A8J6H7C3_TENMO</name>
<gene>
    <name evidence="2" type="ORF">GEV33_013575</name>
</gene>
<dbReference type="EMBL" id="JABDTM020028269">
    <property type="protein sequence ID" value="KAH0809216.1"/>
    <property type="molecule type" value="Genomic_DNA"/>
</dbReference>
<proteinExistence type="predicted"/>
<sequence>MPWNLIDHPGLLRWSKIKGKKGSNRAKGYLSSRVSWPSLVAGPLGVPLDESTFLQSVNAEDTRAFWSEVFWRARPSQKETEESVVDEQFQCEGVKTAEGGLGGPSMKKGTQWLSRGRRPYSPRKRLHNPAPKGGSSSPAFQWDKEELGQLFVSLSCFASAVFRFCNRTAAARVGAGRRSPGVVRLDPPRIAAAVEVRAGGPGYRIQLGRWCGGGPSFRDLLRRRGQGVTSGETRVKKDHREVQCRFKGSVMCGLRLGLGVAKVGCARNDKTECGTGKKAFLIHSGFDLQSSRRYVQYFQQPFCDHVLYIYKRKSIKLAASPPRGPATKLGQLTREERYPLALLEPFSLLFSTTGVDQGDL</sequence>
<dbReference type="AlphaFoldDB" id="A0A8J6H7C3"/>
<evidence type="ECO:0000313" key="2">
    <source>
        <dbReference type="EMBL" id="KAH0809216.1"/>
    </source>
</evidence>
<reference evidence="2" key="2">
    <citation type="submission" date="2021-08" db="EMBL/GenBank/DDBJ databases">
        <authorList>
            <person name="Eriksson T."/>
        </authorList>
    </citation>
    <scope>NUCLEOTIDE SEQUENCE</scope>
    <source>
        <strain evidence="2">Stoneville</strain>
        <tissue evidence="2">Whole head</tissue>
    </source>
</reference>
<dbReference type="Proteomes" id="UP000719412">
    <property type="component" value="Unassembled WGS sequence"/>
</dbReference>
<protein>
    <submittedName>
        <fullName evidence="2">Uncharacterized protein</fullName>
    </submittedName>
</protein>